<name>A0ABW8JK43_9GAMM</name>
<evidence type="ECO:0000313" key="1">
    <source>
        <dbReference type="EMBL" id="MFK2901486.1"/>
    </source>
</evidence>
<evidence type="ECO:0000313" key="2">
    <source>
        <dbReference type="Proteomes" id="UP001620461"/>
    </source>
</evidence>
<comment type="caution">
    <text evidence="1">The sequence shown here is derived from an EMBL/GenBank/DDBJ whole genome shotgun (WGS) entry which is preliminary data.</text>
</comment>
<keyword evidence="2" id="KW-1185">Reference proteome</keyword>
<accession>A0ABW8JK43</accession>
<dbReference type="Proteomes" id="UP001620461">
    <property type="component" value="Unassembled WGS sequence"/>
</dbReference>
<dbReference type="RefSeq" id="WP_404548269.1">
    <property type="nucleotide sequence ID" value="NZ_JADIKJ010000015.1"/>
</dbReference>
<gene>
    <name evidence="1" type="ORF">ISP15_14180</name>
</gene>
<organism evidence="1 2">
    <name type="scientific">Dyella jejuensis</name>
    <dbReference type="NCBI Taxonomy" id="1432009"/>
    <lineage>
        <taxon>Bacteria</taxon>
        <taxon>Pseudomonadati</taxon>
        <taxon>Pseudomonadota</taxon>
        <taxon>Gammaproteobacteria</taxon>
        <taxon>Lysobacterales</taxon>
        <taxon>Rhodanobacteraceae</taxon>
        <taxon>Dyella</taxon>
    </lineage>
</organism>
<dbReference type="EMBL" id="JADIKJ010000015">
    <property type="protein sequence ID" value="MFK2901486.1"/>
    <property type="molecule type" value="Genomic_DNA"/>
</dbReference>
<reference evidence="1 2" key="1">
    <citation type="submission" date="2020-10" db="EMBL/GenBank/DDBJ databases">
        <title>Phylogeny of dyella-like bacteria.</title>
        <authorList>
            <person name="Fu J."/>
        </authorList>
    </citation>
    <scope>NUCLEOTIDE SEQUENCE [LARGE SCALE GENOMIC DNA]</scope>
    <source>
        <strain evidence="1 2">JP1</strain>
    </source>
</reference>
<protein>
    <submittedName>
        <fullName evidence="1">DUF2188 domain-containing protein</fullName>
    </submittedName>
</protein>
<proteinExistence type="predicted"/>
<sequence length="72" mass="8094">MFIFDIPYSPAESETWLVLNGEDAKPFRSRGEALRYAMTEAARVPDVSAAISIEGADGQWRLFDRSMQPVKT</sequence>